<dbReference type="OrthoDB" id="784473at2759"/>
<dbReference type="Proteomes" id="UP000015453">
    <property type="component" value="Unassembled WGS sequence"/>
</dbReference>
<dbReference type="InterPro" id="IPR004082">
    <property type="entry name" value="OBERON"/>
</dbReference>
<dbReference type="GO" id="GO:0005634">
    <property type="term" value="C:nucleus"/>
    <property type="evidence" value="ECO:0007669"/>
    <property type="project" value="TreeGrafter"/>
</dbReference>
<feature type="domain" description="Oberon coiled-coil region" evidence="2">
    <location>
        <begin position="64"/>
        <end position="166"/>
    </location>
</feature>
<dbReference type="PANTHER" id="PTHR21736">
    <property type="entry name" value="VERNALIZATION-INSENSITIVE PROTEIN 3"/>
    <property type="match status" value="1"/>
</dbReference>
<evidence type="ECO:0000259" key="2">
    <source>
        <dbReference type="Pfam" id="PF16312"/>
    </source>
</evidence>
<dbReference type="Pfam" id="PF16312">
    <property type="entry name" value="Oberon_cc"/>
    <property type="match status" value="1"/>
</dbReference>
<reference evidence="3 4" key="1">
    <citation type="journal article" date="2013" name="BMC Genomics">
        <title>The miniature genome of a carnivorous plant Genlisea aurea contains a low number of genes and short non-coding sequences.</title>
        <authorList>
            <person name="Leushkin E.V."/>
            <person name="Sutormin R.A."/>
            <person name="Nabieva E.R."/>
            <person name="Penin A.A."/>
            <person name="Kondrashov A.S."/>
            <person name="Logacheva M.D."/>
        </authorList>
    </citation>
    <scope>NUCLEOTIDE SEQUENCE [LARGE SCALE GENOMIC DNA]</scope>
</reference>
<proteinExistence type="predicted"/>
<dbReference type="EMBL" id="AUSU01003296">
    <property type="protein sequence ID" value="EPS67104.1"/>
    <property type="molecule type" value="Genomic_DNA"/>
</dbReference>
<name>S8CJA5_9LAMI</name>
<evidence type="ECO:0000256" key="1">
    <source>
        <dbReference type="SAM" id="MobiDB-lite"/>
    </source>
</evidence>
<dbReference type="GO" id="GO:0010492">
    <property type="term" value="P:maintenance of shoot apical meristem identity"/>
    <property type="evidence" value="ECO:0007669"/>
    <property type="project" value="TreeGrafter"/>
</dbReference>
<dbReference type="PANTHER" id="PTHR21736:SF20">
    <property type="entry name" value="PROTEIN OBERON 4"/>
    <property type="match status" value="1"/>
</dbReference>
<feature type="non-terminal residue" evidence="3">
    <location>
        <position position="1"/>
    </location>
</feature>
<dbReference type="GO" id="GO:0010468">
    <property type="term" value="P:regulation of gene expression"/>
    <property type="evidence" value="ECO:0007669"/>
    <property type="project" value="TreeGrafter"/>
</dbReference>
<accession>S8CJA5</accession>
<dbReference type="GO" id="GO:0010071">
    <property type="term" value="P:root meristem specification"/>
    <property type="evidence" value="ECO:0007669"/>
    <property type="project" value="TreeGrafter"/>
</dbReference>
<organism evidence="3 4">
    <name type="scientific">Genlisea aurea</name>
    <dbReference type="NCBI Taxonomy" id="192259"/>
    <lineage>
        <taxon>Eukaryota</taxon>
        <taxon>Viridiplantae</taxon>
        <taxon>Streptophyta</taxon>
        <taxon>Embryophyta</taxon>
        <taxon>Tracheophyta</taxon>
        <taxon>Spermatophyta</taxon>
        <taxon>Magnoliopsida</taxon>
        <taxon>eudicotyledons</taxon>
        <taxon>Gunneridae</taxon>
        <taxon>Pentapetalae</taxon>
        <taxon>asterids</taxon>
        <taxon>lamiids</taxon>
        <taxon>Lamiales</taxon>
        <taxon>Lentibulariaceae</taxon>
        <taxon>Genlisea</taxon>
    </lineage>
</organism>
<evidence type="ECO:0000313" key="4">
    <source>
        <dbReference type="Proteomes" id="UP000015453"/>
    </source>
</evidence>
<evidence type="ECO:0000313" key="3">
    <source>
        <dbReference type="EMBL" id="EPS67104.1"/>
    </source>
</evidence>
<feature type="region of interest" description="Disordered" evidence="1">
    <location>
        <begin position="1"/>
        <end position="72"/>
    </location>
</feature>
<feature type="compositionally biased region" description="Polar residues" evidence="1">
    <location>
        <begin position="37"/>
        <end position="47"/>
    </location>
</feature>
<gene>
    <name evidence="3" type="ORF">M569_07674</name>
</gene>
<comment type="caution">
    <text evidence="3">The sequence shown here is derived from an EMBL/GenBank/DDBJ whole genome shotgun (WGS) entry which is preliminary data.</text>
</comment>
<dbReference type="GO" id="GO:0010078">
    <property type="term" value="P:maintenance of root meristem identity"/>
    <property type="evidence" value="ECO:0007669"/>
    <property type="project" value="TreeGrafter"/>
</dbReference>
<feature type="compositionally biased region" description="Polar residues" evidence="1">
    <location>
        <begin position="1"/>
        <end position="17"/>
    </location>
</feature>
<dbReference type="PRINTS" id="PR01544">
    <property type="entry name" value="ARATH130DUF"/>
</dbReference>
<protein>
    <recommendedName>
        <fullName evidence="2">Oberon coiled-coil region domain-containing protein</fullName>
    </recommendedName>
</protein>
<dbReference type="InterPro" id="IPR032535">
    <property type="entry name" value="Oberon_CC"/>
</dbReference>
<keyword evidence="4" id="KW-1185">Reference proteome</keyword>
<dbReference type="AlphaFoldDB" id="S8CJA5"/>
<sequence>VTTIQPTNEPPTVNLQEAANPKVESSHQGGGGWLKKSTMNLENSITSLPGGGGVGFNSNDRDNTRSSSNPRFDELDGIIKVKLAEADMYQSRADDARRESEALKRIAVSKSERIEEEYSGRISKLRLPEAEEMRKQKFDELQGVERAYQEYFNMKMRMETDIKDLLLKMEAKRRNLAM</sequence>